<keyword evidence="2" id="KW-1133">Transmembrane helix</keyword>
<protein>
    <submittedName>
        <fullName evidence="3">Uncharacterized protein</fullName>
    </submittedName>
</protein>
<evidence type="ECO:0000313" key="4">
    <source>
        <dbReference type="Proteomes" id="UP001600064"/>
    </source>
</evidence>
<proteinExistence type="predicted"/>
<feature type="region of interest" description="Disordered" evidence="1">
    <location>
        <begin position="162"/>
        <end position="183"/>
    </location>
</feature>
<dbReference type="Proteomes" id="UP001600064">
    <property type="component" value="Unassembled WGS sequence"/>
</dbReference>
<feature type="region of interest" description="Disordered" evidence="1">
    <location>
        <begin position="95"/>
        <end position="121"/>
    </location>
</feature>
<evidence type="ECO:0000313" key="3">
    <source>
        <dbReference type="EMBL" id="KAL2267572.1"/>
    </source>
</evidence>
<organism evidence="3 4">
    <name type="scientific">Remersonia thermophila</name>
    <dbReference type="NCBI Taxonomy" id="72144"/>
    <lineage>
        <taxon>Eukaryota</taxon>
        <taxon>Fungi</taxon>
        <taxon>Dikarya</taxon>
        <taxon>Ascomycota</taxon>
        <taxon>Pezizomycotina</taxon>
        <taxon>Sordariomycetes</taxon>
        <taxon>Sordariomycetidae</taxon>
        <taxon>Sordariales</taxon>
        <taxon>Sordariales incertae sedis</taxon>
        <taxon>Remersonia</taxon>
    </lineage>
</organism>
<keyword evidence="4" id="KW-1185">Reference proteome</keyword>
<sequence>MWTGRRDAQIRRRRTACGCSRGMDGSDRVAHVGCWLPVVVVVVAAAAAAAADRGTKEGVWMVTGSAVGPRSTKWHCCFPSVTYLGTAGGGECLGRRSPPMVGRQDKTNPRPATGEYSHGKTESYRGLTQHCCLIVSRQPHGMVVLELATACGHLGQNGLPDGHPGSPGLSWGEKGDGRRPRGWENYREDERRGLWKRVGEPKRSRKQRAGWHLEAPHLCTYTSCGHRDAKSCGNARFLVGAELRYVPTYVCHVGYTWMSAAVFFFFFFFFLFLFCMRAPVR</sequence>
<comment type="caution">
    <text evidence="3">The sequence shown here is derived from an EMBL/GenBank/DDBJ whole genome shotgun (WGS) entry which is preliminary data.</text>
</comment>
<gene>
    <name evidence="3" type="ORF">VTJ83DRAFT_4849</name>
</gene>
<dbReference type="GeneID" id="98126027"/>
<dbReference type="EMBL" id="JAZGUE010000004">
    <property type="protein sequence ID" value="KAL2267572.1"/>
    <property type="molecule type" value="Genomic_DNA"/>
</dbReference>
<evidence type="ECO:0000256" key="1">
    <source>
        <dbReference type="SAM" id="MobiDB-lite"/>
    </source>
</evidence>
<keyword evidence="2" id="KW-0812">Transmembrane</keyword>
<dbReference type="RefSeq" id="XP_070866299.1">
    <property type="nucleotide sequence ID" value="XM_071011383.1"/>
</dbReference>
<feature type="compositionally biased region" description="Basic and acidic residues" evidence="1">
    <location>
        <begin position="173"/>
        <end position="183"/>
    </location>
</feature>
<reference evidence="3 4" key="1">
    <citation type="journal article" date="2024" name="Commun. Biol.">
        <title>Comparative genomic analysis of thermophilic fungi reveals convergent evolutionary adaptations and gene losses.</title>
        <authorList>
            <person name="Steindorff A.S."/>
            <person name="Aguilar-Pontes M.V."/>
            <person name="Robinson A.J."/>
            <person name="Andreopoulos B."/>
            <person name="LaButti K."/>
            <person name="Kuo A."/>
            <person name="Mondo S."/>
            <person name="Riley R."/>
            <person name="Otillar R."/>
            <person name="Haridas S."/>
            <person name="Lipzen A."/>
            <person name="Grimwood J."/>
            <person name="Schmutz J."/>
            <person name="Clum A."/>
            <person name="Reid I.D."/>
            <person name="Moisan M.C."/>
            <person name="Butler G."/>
            <person name="Nguyen T.T.M."/>
            <person name="Dewar K."/>
            <person name="Conant G."/>
            <person name="Drula E."/>
            <person name="Henrissat B."/>
            <person name="Hansel C."/>
            <person name="Singer S."/>
            <person name="Hutchinson M.I."/>
            <person name="de Vries R.P."/>
            <person name="Natvig D.O."/>
            <person name="Powell A.J."/>
            <person name="Tsang A."/>
            <person name="Grigoriev I.V."/>
        </authorList>
    </citation>
    <scope>NUCLEOTIDE SEQUENCE [LARGE SCALE GENOMIC DNA]</scope>
    <source>
        <strain evidence="3 4">ATCC 22073</strain>
    </source>
</reference>
<accession>A0ABR4DDB3</accession>
<keyword evidence="2" id="KW-0472">Membrane</keyword>
<name>A0ABR4DDB3_9PEZI</name>
<feature type="transmembrane region" description="Helical" evidence="2">
    <location>
        <begin position="254"/>
        <end position="275"/>
    </location>
</feature>
<evidence type="ECO:0000256" key="2">
    <source>
        <dbReference type="SAM" id="Phobius"/>
    </source>
</evidence>